<evidence type="ECO:0000313" key="2">
    <source>
        <dbReference type="EMBL" id="KZM74397.1"/>
    </source>
</evidence>
<dbReference type="SUPFAM" id="SSF55729">
    <property type="entry name" value="Acyl-CoA N-acyltransferases (Nat)"/>
    <property type="match status" value="1"/>
</dbReference>
<dbReference type="CDD" id="cd04301">
    <property type="entry name" value="NAT_SF"/>
    <property type="match status" value="1"/>
</dbReference>
<evidence type="ECO:0000313" key="3">
    <source>
        <dbReference type="Proteomes" id="UP000076512"/>
    </source>
</evidence>
<keyword evidence="2" id="KW-0808">Transferase</keyword>
<comment type="caution">
    <text evidence="2">The sequence shown here is derived from an EMBL/GenBank/DDBJ whole genome shotgun (WGS) entry which is preliminary data.</text>
</comment>
<proteinExistence type="predicted"/>
<dbReference type="EMBL" id="LWGR01000005">
    <property type="protein sequence ID" value="KZM74397.1"/>
    <property type="molecule type" value="Genomic_DNA"/>
</dbReference>
<keyword evidence="3" id="KW-1185">Reference proteome</keyword>
<feature type="domain" description="N-acetyltransferase" evidence="1">
    <location>
        <begin position="2"/>
        <end position="145"/>
    </location>
</feature>
<protein>
    <submittedName>
        <fullName evidence="2">GCN5 family acetyltransferase</fullName>
    </submittedName>
</protein>
<dbReference type="Proteomes" id="UP000076512">
    <property type="component" value="Unassembled WGS sequence"/>
</dbReference>
<dbReference type="InterPro" id="IPR016181">
    <property type="entry name" value="Acyl_CoA_acyltransferase"/>
</dbReference>
<dbReference type="PROSITE" id="PS51186">
    <property type="entry name" value="GNAT"/>
    <property type="match status" value="1"/>
</dbReference>
<reference evidence="2 3" key="1">
    <citation type="submission" date="2016-04" db="EMBL/GenBank/DDBJ databases">
        <authorList>
            <person name="Evans L.H."/>
            <person name="Alamgir A."/>
            <person name="Owens N."/>
            <person name="Weber N.D."/>
            <person name="Virtaneva K."/>
            <person name="Barbian K."/>
            <person name="Babar A."/>
            <person name="Rosenke K."/>
        </authorList>
    </citation>
    <scope>NUCLEOTIDE SEQUENCE [LARGE SCALE GENOMIC DNA]</scope>
    <source>
        <strain evidence="2 3">IFM 0406</strain>
    </source>
</reference>
<gene>
    <name evidence="2" type="ORF">AWN90_25300</name>
</gene>
<dbReference type="InterPro" id="IPR000182">
    <property type="entry name" value="GNAT_dom"/>
</dbReference>
<evidence type="ECO:0000259" key="1">
    <source>
        <dbReference type="PROSITE" id="PS51186"/>
    </source>
</evidence>
<dbReference type="Gene3D" id="3.40.630.30">
    <property type="match status" value="1"/>
</dbReference>
<sequence length="145" mass="16129">MTDIRELHRGETELAAPAMLALRPRWETAGAIVDLIDTRLRPAGYRLAGLFDGEHESAVCVLGFREITTSGWGHVVYVDDLSTLPDARGHGHADRLLSWVEAEARRLGCEALHLDSGVGPDRFAAHRLYMRHHLAIGAHHFHLDL</sequence>
<organism evidence="2 3">
    <name type="scientific">Nocardia terpenica</name>
    <dbReference type="NCBI Taxonomy" id="455432"/>
    <lineage>
        <taxon>Bacteria</taxon>
        <taxon>Bacillati</taxon>
        <taxon>Actinomycetota</taxon>
        <taxon>Actinomycetes</taxon>
        <taxon>Mycobacteriales</taxon>
        <taxon>Nocardiaceae</taxon>
        <taxon>Nocardia</taxon>
    </lineage>
</organism>
<dbReference type="AlphaFoldDB" id="A0A164NIB2"/>
<dbReference type="GO" id="GO:0016747">
    <property type="term" value="F:acyltransferase activity, transferring groups other than amino-acyl groups"/>
    <property type="evidence" value="ECO:0007669"/>
    <property type="project" value="InterPro"/>
</dbReference>
<dbReference type="RefSeq" id="WP_067587793.1">
    <property type="nucleotide sequence ID" value="NZ_JABMCZ010000005.1"/>
</dbReference>
<dbReference type="Pfam" id="PF00583">
    <property type="entry name" value="Acetyltransf_1"/>
    <property type="match status" value="1"/>
</dbReference>
<dbReference type="OrthoDB" id="9805924at2"/>
<name>A0A164NIB2_9NOCA</name>
<accession>A0A164NIB2</accession>